<dbReference type="AlphaFoldDB" id="A0ABD1HK39"/>
<name>A0ABD1HK39_SALDI</name>
<keyword evidence="2" id="KW-1185">Reference proteome</keyword>
<evidence type="ECO:0000313" key="2">
    <source>
        <dbReference type="Proteomes" id="UP001567538"/>
    </source>
</evidence>
<proteinExistence type="predicted"/>
<gene>
    <name evidence="1" type="ORF">AAHA92_11379</name>
</gene>
<dbReference type="Proteomes" id="UP001567538">
    <property type="component" value="Unassembled WGS sequence"/>
</dbReference>
<protein>
    <submittedName>
        <fullName evidence="1">Uncharacterized protein</fullName>
    </submittedName>
</protein>
<evidence type="ECO:0000313" key="1">
    <source>
        <dbReference type="EMBL" id="KAL1555668.1"/>
    </source>
</evidence>
<reference evidence="1 2" key="1">
    <citation type="submission" date="2024-06" db="EMBL/GenBank/DDBJ databases">
        <title>A chromosome level genome sequence of Diviner's sage (Salvia divinorum).</title>
        <authorList>
            <person name="Ford S.A."/>
            <person name="Ro D.-K."/>
            <person name="Ness R.W."/>
            <person name="Phillips M.A."/>
        </authorList>
    </citation>
    <scope>NUCLEOTIDE SEQUENCE [LARGE SCALE GENOMIC DNA]</scope>
    <source>
        <strain evidence="1">SAF-2024a</strain>
        <tissue evidence="1">Leaf</tissue>
    </source>
</reference>
<comment type="caution">
    <text evidence="1">The sequence shown here is derived from an EMBL/GenBank/DDBJ whole genome shotgun (WGS) entry which is preliminary data.</text>
</comment>
<sequence>MAQERPQSIGAILQRIASKDTSFSADYQRSFWKCIHWRMNEEYVQRSFWKCIHWRMNEEYVQPQSFDIENQTIPGK</sequence>
<dbReference type="EMBL" id="JBEAFC010000005">
    <property type="protein sequence ID" value="KAL1555668.1"/>
    <property type="molecule type" value="Genomic_DNA"/>
</dbReference>
<organism evidence="1 2">
    <name type="scientific">Salvia divinorum</name>
    <name type="common">Maria pastora</name>
    <name type="synonym">Diviner's sage</name>
    <dbReference type="NCBI Taxonomy" id="28513"/>
    <lineage>
        <taxon>Eukaryota</taxon>
        <taxon>Viridiplantae</taxon>
        <taxon>Streptophyta</taxon>
        <taxon>Embryophyta</taxon>
        <taxon>Tracheophyta</taxon>
        <taxon>Spermatophyta</taxon>
        <taxon>Magnoliopsida</taxon>
        <taxon>eudicotyledons</taxon>
        <taxon>Gunneridae</taxon>
        <taxon>Pentapetalae</taxon>
        <taxon>asterids</taxon>
        <taxon>lamiids</taxon>
        <taxon>Lamiales</taxon>
        <taxon>Lamiaceae</taxon>
        <taxon>Nepetoideae</taxon>
        <taxon>Mentheae</taxon>
        <taxon>Salviinae</taxon>
        <taxon>Salvia</taxon>
        <taxon>Salvia subgen. Calosphace</taxon>
    </lineage>
</organism>
<accession>A0ABD1HK39</accession>